<organism evidence="1 2">
    <name type="scientific">Araneus ventricosus</name>
    <name type="common">Orbweaver spider</name>
    <name type="synonym">Epeira ventricosa</name>
    <dbReference type="NCBI Taxonomy" id="182803"/>
    <lineage>
        <taxon>Eukaryota</taxon>
        <taxon>Metazoa</taxon>
        <taxon>Ecdysozoa</taxon>
        <taxon>Arthropoda</taxon>
        <taxon>Chelicerata</taxon>
        <taxon>Arachnida</taxon>
        <taxon>Araneae</taxon>
        <taxon>Araneomorphae</taxon>
        <taxon>Entelegynae</taxon>
        <taxon>Araneoidea</taxon>
        <taxon>Araneidae</taxon>
        <taxon>Araneus</taxon>
    </lineage>
</organism>
<keyword evidence="2" id="KW-1185">Reference proteome</keyword>
<proteinExistence type="predicted"/>
<evidence type="ECO:0000313" key="1">
    <source>
        <dbReference type="EMBL" id="GBL94363.1"/>
    </source>
</evidence>
<evidence type="ECO:0000313" key="2">
    <source>
        <dbReference type="Proteomes" id="UP000499080"/>
    </source>
</evidence>
<comment type="caution">
    <text evidence="1">The sequence shown here is derived from an EMBL/GenBank/DDBJ whole genome shotgun (WGS) entry which is preliminary data.</text>
</comment>
<dbReference type="EMBL" id="BGPR01000102">
    <property type="protein sequence ID" value="GBL94363.1"/>
    <property type="molecule type" value="Genomic_DNA"/>
</dbReference>
<accession>A0A4Y2BQY4</accession>
<reference evidence="1 2" key="1">
    <citation type="journal article" date="2019" name="Sci. Rep.">
        <title>Orb-weaving spider Araneus ventricosus genome elucidates the spidroin gene catalogue.</title>
        <authorList>
            <person name="Kono N."/>
            <person name="Nakamura H."/>
            <person name="Ohtoshi R."/>
            <person name="Moran D.A.P."/>
            <person name="Shinohara A."/>
            <person name="Yoshida Y."/>
            <person name="Fujiwara M."/>
            <person name="Mori M."/>
            <person name="Tomita M."/>
            <person name="Arakawa K."/>
        </authorList>
    </citation>
    <scope>NUCLEOTIDE SEQUENCE [LARGE SCALE GENOMIC DNA]</scope>
</reference>
<dbReference type="AlphaFoldDB" id="A0A4Y2BQY4"/>
<sequence>MLIFQWSASDVHEGQVALRQHSQRGACGGLHSKFNYPPEKLPLDIRDRIHFRNYLRRQWQSTRDPELRSEFYQIKDEIVEETKQHLLQKRAQQIESLTPESRTLWTLYLVFASLTPALAPIEKAEVIADSLRKQFEPDTDPIFDNSTVSGRVKEAVGNFVNTSHINNLSPVTASEVYNFIKTLKSNKSTGLVQISNRMLKDLPLKFILYLTFHECFNADLLIPKLLENCCDSHHSETRL</sequence>
<gene>
    <name evidence="1" type="ORF">AVEN_7339_1</name>
</gene>
<protein>
    <submittedName>
        <fullName evidence="1">Uncharacterized protein</fullName>
    </submittedName>
</protein>
<dbReference type="Proteomes" id="UP000499080">
    <property type="component" value="Unassembled WGS sequence"/>
</dbReference>
<name>A0A4Y2BQY4_ARAVE</name>
<dbReference type="OrthoDB" id="6473481at2759"/>